<dbReference type="AlphaFoldDB" id="A0A3D8T309"/>
<keyword evidence="2" id="KW-0175">Coiled coil</keyword>
<dbReference type="Proteomes" id="UP000256690">
    <property type="component" value="Unassembled WGS sequence"/>
</dbReference>
<dbReference type="STRING" id="1810919.A0A3D8T309"/>
<evidence type="ECO:0000256" key="2">
    <source>
        <dbReference type="SAM" id="Coils"/>
    </source>
</evidence>
<dbReference type="GO" id="GO:0008270">
    <property type="term" value="F:zinc ion binding"/>
    <property type="evidence" value="ECO:0007669"/>
    <property type="project" value="InterPro"/>
</dbReference>
<keyword evidence="6" id="KW-1185">Reference proteome</keyword>
<sequence length="710" mass="78573">MHLQVEPASEGEEAADPRIQRLISDKIDDLSERMRRLDHGLLRSSEDPRARVVGINKHETISARNSEPEAIESTLFAHVLHATKFVQAAVANDRHSDVSDELELALDALQNAVQIQKHQNESLESSRPFSKDLPPGIGFKDLPMPPIDRIMAVLRLAHESSPSQLYWPFEFGSPGDFTKYVIKACSPGPVTEAELIIVHYVLFWLFTECSITAGDESIRQDYAQQAGTCRNSLETILSNLSIHLPDNVDSVCATYMATLYCLQQGKPFTAWTFISRSSLTSQALGLHSLLVVSTEQAEEAQRRRNLFWAVYVLEKAVSLRLGRPSTIRDRDITIPRLRLDRNMTSLSHNKLPDWIEMAELYGRVYDDIYSSHALSQPLAVRESRIKSLASELERMMAIRNELYKHPMQWSAQSLPTRLYKLAVHANKATDYSILASIYRGVVRPTASGKPSMTPCTECISAARAALDEAKACIAVLTDPLAVSPPASLFVSLGSWISEVVQTATFIPFLILFCNTVETSASCDLDRLQYLVDGLQSIVLARPSGDPASSACGKQLRIFKALYDVAAKYVETKSGNARPWAAAAGSGQSPLNINSGSHRVALDTVLFGTDAQSSSLLEMPKTRFSAHAGNSFDRVVVPEALTETMEDEGHHSADQAGDCSLAEDPLLFQTPMEMPELDNYGMDVELDIPGTELESWFHQSHQMMRLLEGSP</sequence>
<proteinExistence type="predicted"/>
<evidence type="ECO:0000313" key="5">
    <source>
        <dbReference type="EMBL" id="RDW92920.1"/>
    </source>
</evidence>
<name>A0A3D8T309_9EURO</name>
<dbReference type="GO" id="GO:0006351">
    <property type="term" value="P:DNA-templated transcription"/>
    <property type="evidence" value="ECO:0007669"/>
    <property type="project" value="InterPro"/>
</dbReference>
<dbReference type="GeneID" id="38110612"/>
<dbReference type="CDD" id="cd12148">
    <property type="entry name" value="fungal_TF_MHR"/>
    <property type="match status" value="1"/>
</dbReference>
<dbReference type="SMART" id="SM00906">
    <property type="entry name" value="Fungal_trans"/>
    <property type="match status" value="1"/>
</dbReference>
<feature type="region of interest" description="Disordered" evidence="3">
    <location>
        <begin position="1"/>
        <end position="20"/>
    </location>
</feature>
<feature type="domain" description="Xylanolytic transcriptional activator regulatory" evidence="4">
    <location>
        <begin position="270"/>
        <end position="343"/>
    </location>
</feature>
<dbReference type="InterPro" id="IPR007219">
    <property type="entry name" value="XnlR_reg_dom"/>
</dbReference>
<dbReference type="EMBL" id="PVWQ01000001">
    <property type="protein sequence ID" value="RDW92920.1"/>
    <property type="molecule type" value="Genomic_DNA"/>
</dbReference>
<dbReference type="GO" id="GO:0003677">
    <property type="term" value="F:DNA binding"/>
    <property type="evidence" value="ECO:0007669"/>
    <property type="project" value="InterPro"/>
</dbReference>
<dbReference type="Pfam" id="PF04082">
    <property type="entry name" value="Fungal_trans"/>
    <property type="match status" value="1"/>
</dbReference>
<feature type="coiled-coil region" evidence="2">
    <location>
        <begin position="92"/>
        <end position="126"/>
    </location>
</feature>
<evidence type="ECO:0000256" key="1">
    <source>
        <dbReference type="ARBA" id="ARBA00023242"/>
    </source>
</evidence>
<evidence type="ECO:0000256" key="3">
    <source>
        <dbReference type="SAM" id="MobiDB-lite"/>
    </source>
</evidence>
<evidence type="ECO:0000313" key="6">
    <source>
        <dbReference type="Proteomes" id="UP000256690"/>
    </source>
</evidence>
<dbReference type="InterPro" id="IPR050987">
    <property type="entry name" value="AtrR-like"/>
</dbReference>
<gene>
    <name evidence="5" type="ORF">DSM5745_00242</name>
</gene>
<protein>
    <recommendedName>
        <fullName evidence="4">Xylanolytic transcriptional activator regulatory domain-containing protein</fullName>
    </recommendedName>
</protein>
<dbReference type="RefSeq" id="XP_026608103.1">
    <property type="nucleotide sequence ID" value="XM_026742258.1"/>
</dbReference>
<dbReference type="PANTHER" id="PTHR46910:SF5">
    <property type="entry name" value="ZN(II)2CYS6 TRANSCRIPTION FACTOR (EUROFUNG)"/>
    <property type="match status" value="1"/>
</dbReference>
<keyword evidence="1" id="KW-0539">Nucleus</keyword>
<reference evidence="5 6" key="1">
    <citation type="journal article" date="2018" name="IMA Fungus">
        <title>IMA Genome-F 9: Draft genome sequence of Annulohypoxylon stygium, Aspergillus mulundensis, Berkeleyomyces basicola (syn. Thielaviopsis basicola), Ceratocystis smalleyi, two Cercospora beticola strains, Coleophoma cylindrospora, Fusarium fracticaudum, Phialophora cf. hyalina, and Morchella septimelata.</title>
        <authorList>
            <person name="Wingfield B.D."/>
            <person name="Bills G.F."/>
            <person name="Dong Y."/>
            <person name="Huang W."/>
            <person name="Nel W.J."/>
            <person name="Swalarsk-Parry B.S."/>
            <person name="Vaghefi N."/>
            <person name="Wilken P.M."/>
            <person name="An Z."/>
            <person name="de Beer Z.W."/>
            <person name="De Vos L."/>
            <person name="Chen L."/>
            <person name="Duong T.A."/>
            <person name="Gao Y."/>
            <person name="Hammerbacher A."/>
            <person name="Kikkert J.R."/>
            <person name="Li Y."/>
            <person name="Li H."/>
            <person name="Li K."/>
            <person name="Li Q."/>
            <person name="Liu X."/>
            <person name="Ma X."/>
            <person name="Naidoo K."/>
            <person name="Pethybridge S.J."/>
            <person name="Sun J."/>
            <person name="Steenkamp E.T."/>
            <person name="van der Nest M.A."/>
            <person name="van Wyk S."/>
            <person name="Wingfield M.J."/>
            <person name="Xiong C."/>
            <person name="Yue Q."/>
            <person name="Zhang X."/>
        </authorList>
    </citation>
    <scope>NUCLEOTIDE SEQUENCE [LARGE SCALE GENOMIC DNA]</scope>
    <source>
        <strain evidence="5 6">DSM 5745</strain>
    </source>
</reference>
<accession>A0A3D8T309</accession>
<dbReference type="PANTHER" id="PTHR46910">
    <property type="entry name" value="TRANSCRIPTION FACTOR PDR1"/>
    <property type="match status" value="1"/>
</dbReference>
<evidence type="ECO:0000259" key="4">
    <source>
        <dbReference type="SMART" id="SM00906"/>
    </source>
</evidence>
<organism evidence="5 6">
    <name type="scientific">Aspergillus mulundensis</name>
    <dbReference type="NCBI Taxonomy" id="1810919"/>
    <lineage>
        <taxon>Eukaryota</taxon>
        <taxon>Fungi</taxon>
        <taxon>Dikarya</taxon>
        <taxon>Ascomycota</taxon>
        <taxon>Pezizomycotina</taxon>
        <taxon>Eurotiomycetes</taxon>
        <taxon>Eurotiomycetidae</taxon>
        <taxon>Eurotiales</taxon>
        <taxon>Aspergillaceae</taxon>
        <taxon>Aspergillus</taxon>
        <taxon>Aspergillus subgen. Nidulantes</taxon>
    </lineage>
</organism>
<dbReference type="OrthoDB" id="103819at2759"/>
<dbReference type="GO" id="GO:0003700">
    <property type="term" value="F:DNA-binding transcription factor activity"/>
    <property type="evidence" value="ECO:0007669"/>
    <property type="project" value="InterPro"/>
</dbReference>
<comment type="caution">
    <text evidence="5">The sequence shown here is derived from an EMBL/GenBank/DDBJ whole genome shotgun (WGS) entry which is preliminary data.</text>
</comment>